<reference evidence="3 4" key="1">
    <citation type="journal article" date="2018" name="Cell">
        <title>The Chara Genome: Secondary Complexity and Implications for Plant Terrestrialization.</title>
        <authorList>
            <person name="Nishiyama T."/>
            <person name="Sakayama H."/>
            <person name="Vries J.D."/>
            <person name="Buschmann H."/>
            <person name="Saint-Marcoux D."/>
            <person name="Ullrich K.K."/>
            <person name="Haas F.B."/>
            <person name="Vanderstraeten L."/>
            <person name="Becker D."/>
            <person name="Lang D."/>
            <person name="Vosolsobe S."/>
            <person name="Rombauts S."/>
            <person name="Wilhelmsson P.K.I."/>
            <person name="Janitza P."/>
            <person name="Kern R."/>
            <person name="Heyl A."/>
            <person name="Rumpler F."/>
            <person name="Villalobos L.I.A.C."/>
            <person name="Clay J.M."/>
            <person name="Skokan R."/>
            <person name="Toyoda A."/>
            <person name="Suzuki Y."/>
            <person name="Kagoshima H."/>
            <person name="Schijlen E."/>
            <person name="Tajeshwar N."/>
            <person name="Catarino B."/>
            <person name="Hetherington A.J."/>
            <person name="Saltykova A."/>
            <person name="Bonnot C."/>
            <person name="Breuninger H."/>
            <person name="Symeonidi A."/>
            <person name="Radhakrishnan G.V."/>
            <person name="Van Nieuwerburgh F."/>
            <person name="Deforce D."/>
            <person name="Chang C."/>
            <person name="Karol K.G."/>
            <person name="Hedrich R."/>
            <person name="Ulvskov P."/>
            <person name="Glockner G."/>
            <person name="Delwiche C.F."/>
            <person name="Petrasek J."/>
            <person name="Van de Peer Y."/>
            <person name="Friml J."/>
            <person name="Beilby M."/>
            <person name="Dolan L."/>
            <person name="Kohara Y."/>
            <person name="Sugano S."/>
            <person name="Fujiyama A."/>
            <person name="Delaux P.-M."/>
            <person name="Quint M."/>
            <person name="TheiBen G."/>
            <person name="Hagemann M."/>
            <person name="Harholt J."/>
            <person name="Dunand C."/>
            <person name="Zachgo S."/>
            <person name="Langdale J."/>
            <person name="Maumus F."/>
            <person name="Straeten D.V.D."/>
            <person name="Gould S.B."/>
            <person name="Rensing S.A."/>
        </authorList>
    </citation>
    <scope>NUCLEOTIDE SEQUENCE [LARGE SCALE GENOMIC DNA]</scope>
    <source>
        <strain evidence="3 4">S276</strain>
    </source>
</reference>
<dbReference type="Proteomes" id="UP000265515">
    <property type="component" value="Unassembled WGS sequence"/>
</dbReference>
<feature type="coiled-coil region" evidence="1">
    <location>
        <begin position="193"/>
        <end position="220"/>
    </location>
</feature>
<organism evidence="3 4">
    <name type="scientific">Chara braunii</name>
    <name type="common">Braun's stonewort</name>
    <dbReference type="NCBI Taxonomy" id="69332"/>
    <lineage>
        <taxon>Eukaryota</taxon>
        <taxon>Viridiplantae</taxon>
        <taxon>Streptophyta</taxon>
        <taxon>Charophyceae</taxon>
        <taxon>Charales</taxon>
        <taxon>Characeae</taxon>
        <taxon>Chara</taxon>
    </lineage>
</organism>
<name>A0A388M9J5_CHABU</name>
<dbReference type="AlphaFoldDB" id="A0A388M9J5"/>
<dbReference type="EMBL" id="BFEA01000887">
    <property type="protein sequence ID" value="GBG91251.1"/>
    <property type="molecule type" value="Genomic_DNA"/>
</dbReference>
<evidence type="ECO:0000256" key="1">
    <source>
        <dbReference type="SAM" id="Coils"/>
    </source>
</evidence>
<gene>
    <name evidence="3" type="ORF">CBR_g52137</name>
</gene>
<feature type="region of interest" description="Disordered" evidence="2">
    <location>
        <begin position="1"/>
        <end position="43"/>
    </location>
</feature>
<feature type="region of interest" description="Disordered" evidence="2">
    <location>
        <begin position="259"/>
        <end position="291"/>
    </location>
</feature>
<proteinExistence type="predicted"/>
<feature type="compositionally biased region" description="Basic and acidic residues" evidence="2">
    <location>
        <begin position="278"/>
        <end position="291"/>
    </location>
</feature>
<keyword evidence="1" id="KW-0175">Coiled coil</keyword>
<feature type="compositionally biased region" description="Basic and acidic residues" evidence="2">
    <location>
        <begin position="7"/>
        <end position="43"/>
    </location>
</feature>
<sequence>MAEEIEERQQLKREKEENKKKEEEEKKRKEEEDKRIAEQKDKEDFKASIGKTIETQMRVVCEEVLGRKVGQGEQLILSATAKIRRHTMDNDSGAKKASEMEVLRTNDDEIVKLKRMVADMQRSSCQPQATQHEQELDALRLDNQHLIQDVIGLKEQVNELVKLTKMGRSVSTAIPVAATDKGRAISTPNAGDYVKMSDAYRRLRDEKDMAEREVVALKERISRIGASMGTPTSVKRKRITRNSISPPSNFRLKLSKIVSPTKAGGSGSKGSRGLKFVKLKDETREGFDQRV</sequence>
<dbReference type="Gramene" id="GBG91251">
    <property type="protein sequence ID" value="GBG91251"/>
    <property type="gene ID" value="CBR_g52137"/>
</dbReference>
<protein>
    <submittedName>
        <fullName evidence="3">Uncharacterized protein</fullName>
    </submittedName>
</protein>
<evidence type="ECO:0000256" key="2">
    <source>
        <dbReference type="SAM" id="MobiDB-lite"/>
    </source>
</evidence>
<accession>A0A388M9J5</accession>
<keyword evidence="4" id="KW-1185">Reference proteome</keyword>
<evidence type="ECO:0000313" key="4">
    <source>
        <dbReference type="Proteomes" id="UP000265515"/>
    </source>
</evidence>
<evidence type="ECO:0000313" key="3">
    <source>
        <dbReference type="EMBL" id="GBG91251.1"/>
    </source>
</evidence>
<comment type="caution">
    <text evidence="3">The sequence shown here is derived from an EMBL/GenBank/DDBJ whole genome shotgun (WGS) entry which is preliminary data.</text>
</comment>